<reference evidence="1 2" key="1">
    <citation type="submission" date="2017-04" db="EMBL/GenBank/DDBJ databases">
        <title>Genome Announcement: Closed genomes of Ralstonia solanacearum strains K60, UW551, and UW700.</title>
        <authorList>
            <person name="Hayes M."/>
            <person name="Macintyre A.M."/>
            <person name="Allen C."/>
        </authorList>
    </citation>
    <scope>NUCLEOTIDE SEQUENCE [LARGE SCALE GENOMIC DNA]</scope>
    <source>
        <strain evidence="1 2">UW25</strain>
    </source>
</reference>
<proteinExistence type="predicted"/>
<gene>
    <name evidence="1" type="ORF">B7R77_09690</name>
</gene>
<dbReference type="RefSeq" id="WP_003270694.1">
    <property type="nucleotide sequence ID" value="NZ_NCTK01000001.1"/>
</dbReference>
<evidence type="ECO:0000313" key="1">
    <source>
        <dbReference type="EMBL" id="OYQ13498.1"/>
    </source>
</evidence>
<dbReference type="EMBL" id="NCTK01000001">
    <property type="protein sequence ID" value="OYQ13498.1"/>
    <property type="molecule type" value="Genomic_DNA"/>
</dbReference>
<dbReference type="AlphaFoldDB" id="A0AAP7ZN65"/>
<accession>A0AAP7ZN65</accession>
<sequence length="81" mass="9537">MKQSEQRQRAWMTQQLRANIARHGIEPMLDKLFGPGSWRYDAREGLWIVPDTKYVGPGRSYYCMRANGDWFKAQVGEEIMQ</sequence>
<evidence type="ECO:0000313" key="2">
    <source>
        <dbReference type="Proteomes" id="UP000216164"/>
    </source>
</evidence>
<comment type="caution">
    <text evidence="1">The sequence shown here is derived from an EMBL/GenBank/DDBJ whole genome shotgun (WGS) entry which is preliminary data.</text>
</comment>
<organism evidence="1 2">
    <name type="scientific">Ralstonia solanacearum K60</name>
    <dbReference type="NCBI Taxonomy" id="1091042"/>
    <lineage>
        <taxon>Bacteria</taxon>
        <taxon>Pseudomonadati</taxon>
        <taxon>Pseudomonadota</taxon>
        <taxon>Betaproteobacteria</taxon>
        <taxon>Burkholderiales</taxon>
        <taxon>Burkholderiaceae</taxon>
        <taxon>Ralstonia</taxon>
        <taxon>Ralstonia solanacearum species complex</taxon>
    </lineage>
</organism>
<dbReference type="Proteomes" id="UP000216164">
    <property type="component" value="Unassembled WGS sequence"/>
</dbReference>
<name>A0AAP7ZN65_RALSL</name>
<protein>
    <submittedName>
        <fullName evidence="1">Uncharacterized protein</fullName>
    </submittedName>
</protein>